<evidence type="ECO:0000313" key="2">
    <source>
        <dbReference type="EMBL" id="RCX20380.1"/>
    </source>
</evidence>
<gene>
    <name evidence="2" type="ORF">DFP94_103104</name>
</gene>
<dbReference type="Gene3D" id="3.40.630.30">
    <property type="match status" value="1"/>
</dbReference>
<dbReference type="SUPFAM" id="SSF55729">
    <property type="entry name" value="Acyl-CoA N-acyltransferases (Nat)"/>
    <property type="match status" value="1"/>
</dbReference>
<keyword evidence="2" id="KW-0808">Transferase</keyword>
<dbReference type="InterPro" id="IPR016181">
    <property type="entry name" value="Acyl_CoA_acyltransferase"/>
</dbReference>
<name>A0A369BFQ1_9BACL</name>
<comment type="caution">
    <text evidence="2">The sequence shown here is derived from an EMBL/GenBank/DDBJ whole genome shotgun (WGS) entry which is preliminary data.</text>
</comment>
<dbReference type="Pfam" id="PF00583">
    <property type="entry name" value="Acetyltransf_1"/>
    <property type="match status" value="1"/>
</dbReference>
<reference evidence="2 3" key="1">
    <citation type="submission" date="2018-07" db="EMBL/GenBank/DDBJ databases">
        <title>Genomic Encyclopedia of Type Strains, Phase III (KMG-III): the genomes of soil and plant-associated and newly described type strains.</title>
        <authorList>
            <person name="Whitman W."/>
        </authorList>
    </citation>
    <scope>NUCLEOTIDE SEQUENCE [LARGE SCALE GENOMIC DNA]</scope>
    <source>
        <strain evidence="2 3">CECT 8333</strain>
    </source>
</reference>
<dbReference type="AlphaFoldDB" id="A0A369BFQ1"/>
<protein>
    <submittedName>
        <fullName evidence="2">Acetyltransferase (GNAT) family protein</fullName>
    </submittedName>
</protein>
<dbReference type="GO" id="GO:0016747">
    <property type="term" value="F:acyltransferase activity, transferring groups other than amino-acyl groups"/>
    <property type="evidence" value="ECO:0007669"/>
    <property type="project" value="InterPro"/>
</dbReference>
<evidence type="ECO:0000313" key="3">
    <source>
        <dbReference type="Proteomes" id="UP000253090"/>
    </source>
</evidence>
<dbReference type="Proteomes" id="UP000253090">
    <property type="component" value="Unassembled WGS sequence"/>
</dbReference>
<dbReference type="PROSITE" id="PS51186">
    <property type="entry name" value="GNAT"/>
    <property type="match status" value="1"/>
</dbReference>
<keyword evidence="3" id="KW-1185">Reference proteome</keyword>
<dbReference type="EMBL" id="QPJW01000003">
    <property type="protein sequence ID" value="RCX20380.1"/>
    <property type="molecule type" value="Genomic_DNA"/>
</dbReference>
<organism evidence="2 3">
    <name type="scientific">Fontibacillus phaseoli</name>
    <dbReference type="NCBI Taxonomy" id="1416533"/>
    <lineage>
        <taxon>Bacteria</taxon>
        <taxon>Bacillati</taxon>
        <taxon>Bacillota</taxon>
        <taxon>Bacilli</taxon>
        <taxon>Bacillales</taxon>
        <taxon>Paenibacillaceae</taxon>
        <taxon>Fontibacillus</taxon>
    </lineage>
</organism>
<proteinExistence type="predicted"/>
<dbReference type="RefSeq" id="WP_114496467.1">
    <property type="nucleotide sequence ID" value="NZ_QPJW01000003.1"/>
</dbReference>
<sequence length="162" mass="18217">MENDQVVELVHFSEEQHSTTLDGFELPEEQARFTALPKEILSVTEGQYRIVIASNGVPVGFFMLHATDRVKAYSDNHNAMLLTALSIDHKQQRQGYAKKAMLALSGFVMKEFPSCDEVVLVVNHKNTPALQLYWTAGFADTGERRMGPIGEQFIMKLCLNNL</sequence>
<dbReference type="OrthoDB" id="66776at2"/>
<accession>A0A369BFQ1</accession>
<feature type="domain" description="N-acetyltransferase" evidence="1">
    <location>
        <begin position="10"/>
        <end position="160"/>
    </location>
</feature>
<dbReference type="InterPro" id="IPR000182">
    <property type="entry name" value="GNAT_dom"/>
</dbReference>
<evidence type="ECO:0000259" key="1">
    <source>
        <dbReference type="PROSITE" id="PS51186"/>
    </source>
</evidence>